<proteinExistence type="predicted"/>
<protein>
    <submittedName>
        <fullName evidence="2">Uncharacterized protein</fullName>
    </submittedName>
</protein>
<name>A0A7S1LR70_NEODS</name>
<gene>
    <name evidence="2" type="ORF">NDES1114_LOCUS12163</name>
</gene>
<accession>A0A7S1LR70</accession>
<dbReference type="EMBL" id="HBGF01018436">
    <property type="protein sequence ID" value="CAD9110956.1"/>
    <property type="molecule type" value="Transcribed_RNA"/>
</dbReference>
<evidence type="ECO:0000256" key="1">
    <source>
        <dbReference type="SAM" id="MobiDB-lite"/>
    </source>
</evidence>
<dbReference type="AlphaFoldDB" id="A0A7S1LR70"/>
<evidence type="ECO:0000313" key="2">
    <source>
        <dbReference type="EMBL" id="CAD9110956.1"/>
    </source>
</evidence>
<reference evidence="2" key="1">
    <citation type="submission" date="2021-01" db="EMBL/GenBank/DDBJ databases">
        <authorList>
            <person name="Corre E."/>
            <person name="Pelletier E."/>
            <person name="Niang G."/>
            <person name="Scheremetjew M."/>
            <person name="Finn R."/>
            <person name="Kale V."/>
            <person name="Holt S."/>
            <person name="Cochrane G."/>
            <person name="Meng A."/>
            <person name="Brown T."/>
            <person name="Cohen L."/>
        </authorList>
    </citation>
    <scope>NUCLEOTIDE SEQUENCE</scope>
    <source>
        <strain evidence="2">CCAP 1951/1</strain>
    </source>
</reference>
<sequence>MRRVKSRPGPWSTWIHMLQNDDGTKLVPASQWYAKGLRWKKHITEHIVEHKYDANLGLPPTGPLNMAQKLFVALPDMDRARDFPNVARRDRFLNDVVKKKCAAAVFDAETKALKRAYVEALIKYGDVSPECVAAHDAERAFAREEGGAILDTQRLVSHLSGVVGHLETKQKKEKKETRARDPSRIRTPERLVDASAMKLAELCGFGNEAEEPDGSHPFEITTKGTYFELGGWEVEAVPDIFIVRKTRGTDDLVIVFEDKSGQMSEGGIAQLLGEMLLCHYHNHYFASDQQKPPRRVFAVRLYDVWASMYSLEASAKQVRNLCKEDKPFTKMMFTTSIKEPWSAAKSKCGANLLVQSERSEFIHLMAKLRHHLVR</sequence>
<feature type="region of interest" description="Disordered" evidence="1">
    <location>
        <begin position="166"/>
        <end position="185"/>
    </location>
</feature>
<organism evidence="2">
    <name type="scientific">Neobodo designis</name>
    <name type="common">Flagellated protozoan</name>
    <name type="synonym">Bodo designis</name>
    <dbReference type="NCBI Taxonomy" id="312471"/>
    <lineage>
        <taxon>Eukaryota</taxon>
        <taxon>Discoba</taxon>
        <taxon>Euglenozoa</taxon>
        <taxon>Kinetoplastea</taxon>
        <taxon>Metakinetoplastina</taxon>
        <taxon>Neobodonida</taxon>
        <taxon>Neobodo</taxon>
    </lineage>
</organism>